<proteinExistence type="predicted"/>
<feature type="domain" description="Mur ligase central" evidence="6">
    <location>
        <begin position="172"/>
        <end position="362"/>
    </location>
</feature>
<feature type="transmembrane region" description="Helical" evidence="4">
    <location>
        <begin position="6"/>
        <end position="26"/>
    </location>
</feature>
<dbReference type="Pfam" id="PF02875">
    <property type="entry name" value="Mur_ligase_C"/>
    <property type="match status" value="1"/>
</dbReference>
<dbReference type="SUPFAM" id="SSF53244">
    <property type="entry name" value="MurD-like peptide ligases, peptide-binding domain"/>
    <property type="match status" value="1"/>
</dbReference>
<dbReference type="InterPro" id="IPR013221">
    <property type="entry name" value="Mur_ligase_cen"/>
</dbReference>
<organism evidence="7 8">
    <name type="scientific">Peptoniphilus porci</name>
    <dbReference type="NCBI Taxonomy" id="2652280"/>
    <lineage>
        <taxon>Bacteria</taxon>
        <taxon>Bacillati</taxon>
        <taxon>Bacillota</taxon>
        <taxon>Tissierellia</taxon>
        <taxon>Tissierellales</taxon>
        <taxon>Peptoniphilaceae</taxon>
        <taxon>Peptoniphilus</taxon>
    </lineage>
</organism>
<keyword evidence="1" id="KW-0436">Ligase</keyword>
<dbReference type="EMBL" id="MJIH01000001">
    <property type="protein sequence ID" value="OLR65475.1"/>
    <property type="molecule type" value="Genomic_DNA"/>
</dbReference>
<accession>A0A1U7M1C4</accession>
<dbReference type="InterPro" id="IPR004101">
    <property type="entry name" value="Mur_ligase_C"/>
</dbReference>
<reference evidence="7 8" key="1">
    <citation type="journal article" date="2016" name="Appl. Environ. Microbiol.">
        <title>Function and Phylogeny of Bacterial Butyryl Coenzyme A:Acetate Transferases and Their Diversity in the Proximal Colon of Swine.</title>
        <authorList>
            <person name="Trachsel J."/>
            <person name="Bayles D.O."/>
            <person name="Looft T."/>
            <person name="Levine U.Y."/>
            <person name="Allen H.K."/>
        </authorList>
    </citation>
    <scope>NUCLEOTIDE SEQUENCE [LARGE SCALE GENOMIC DNA]</scope>
    <source>
        <strain evidence="7 8">35-6-1</strain>
    </source>
</reference>
<sequence>MKIFLVKLPIYIIDLIVISVALYYSLIRSNFPIHMLQLEGYDNDEYKTFLKNNKEKMNKLVYKLDKNQKTPIVWTDRAKRLLKKHKIINFIFFVIIVVISLLLFDITKSYVLSAFSTIVFSFLVYFFQYRILILTNMWAKPTEDKINMGFYNSAQAKIKKFKEERGLKVLGITGSFGKTSVKFISNTILSEGLRVKNTPSSFNTPMGLSKIINNELESNTDVFIAELGAKMPGEIHEVAELVQPDIGIITAIGPTHMHLFKTIENIQKTKYELIEDLPEDGIAIFNYDNDYVKPLADKTLKKTYRYGTRDFEKLDIYADEIKVNETGSEFMLHIKGVGEIKCETKLLGVHNISNILASATAAHVLGLSLEDIQRGIKKVEPVEHRLSLLPSTNGTIVIDDAFNSNPVGFRAALDVLREFKDHRKIIITPGMVELGDMEICENRKIGEAMADVLDFVILVGKKRTLPIYEGLKNKKFNEDNIYRVSSLAEATEVLAKISLPGDVLLFENDLPDNYNEE</sequence>
<evidence type="ECO:0000256" key="3">
    <source>
        <dbReference type="ARBA" id="ARBA00022840"/>
    </source>
</evidence>
<name>A0A1U7M1C4_9FIRM</name>
<dbReference type="InterPro" id="IPR051046">
    <property type="entry name" value="MurCDEF_CellWall_CoF430Synth"/>
</dbReference>
<protein>
    <submittedName>
        <fullName evidence="7">UDP-N-acetylmuramyl peptide synthase</fullName>
    </submittedName>
</protein>
<keyword evidence="3" id="KW-0067">ATP-binding</keyword>
<evidence type="ECO:0000259" key="5">
    <source>
        <dbReference type="Pfam" id="PF02875"/>
    </source>
</evidence>
<evidence type="ECO:0000256" key="1">
    <source>
        <dbReference type="ARBA" id="ARBA00022598"/>
    </source>
</evidence>
<keyword evidence="4" id="KW-1133">Transmembrane helix</keyword>
<keyword evidence="4" id="KW-0472">Membrane</keyword>
<dbReference type="GO" id="GO:0016881">
    <property type="term" value="F:acid-amino acid ligase activity"/>
    <property type="evidence" value="ECO:0007669"/>
    <property type="project" value="InterPro"/>
</dbReference>
<dbReference type="AlphaFoldDB" id="A0A1U7M1C4"/>
<dbReference type="Proteomes" id="UP000187166">
    <property type="component" value="Unassembled WGS sequence"/>
</dbReference>
<gene>
    <name evidence="7" type="ORF">BIV18_08075</name>
</gene>
<dbReference type="InterPro" id="IPR036565">
    <property type="entry name" value="Mur-like_cat_sf"/>
</dbReference>
<dbReference type="PANTHER" id="PTHR43024">
    <property type="entry name" value="UDP-N-ACETYLMURAMOYL-TRIPEPTIDE--D-ALANYL-D-ALANINE LIGASE"/>
    <property type="match status" value="1"/>
</dbReference>
<dbReference type="InterPro" id="IPR036615">
    <property type="entry name" value="Mur_ligase_C_dom_sf"/>
</dbReference>
<evidence type="ECO:0000256" key="2">
    <source>
        <dbReference type="ARBA" id="ARBA00022741"/>
    </source>
</evidence>
<keyword evidence="2" id="KW-0547">Nucleotide-binding</keyword>
<keyword evidence="8" id="KW-1185">Reference proteome</keyword>
<feature type="transmembrane region" description="Helical" evidence="4">
    <location>
        <begin position="110"/>
        <end position="127"/>
    </location>
</feature>
<dbReference type="STRING" id="1465756.BIV18_08075"/>
<dbReference type="Gene3D" id="3.40.1190.10">
    <property type="entry name" value="Mur-like, catalytic domain"/>
    <property type="match status" value="1"/>
</dbReference>
<feature type="domain" description="Mur ligase C-terminal" evidence="5">
    <location>
        <begin position="384"/>
        <end position="506"/>
    </location>
</feature>
<dbReference type="GO" id="GO:0005524">
    <property type="term" value="F:ATP binding"/>
    <property type="evidence" value="ECO:0007669"/>
    <property type="project" value="UniProtKB-KW"/>
</dbReference>
<evidence type="ECO:0000313" key="8">
    <source>
        <dbReference type="Proteomes" id="UP000187166"/>
    </source>
</evidence>
<dbReference type="PANTHER" id="PTHR43024:SF1">
    <property type="entry name" value="UDP-N-ACETYLMURAMOYL-TRIPEPTIDE--D-ALANYL-D-ALANINE LIGASE"/>
    <property type="match status" value="1"/>
</dbReference>
<dbReference type="SUPFAM" id="SSF53623">
    <property type="entry name" value="MurD-like peptide ligases, catalytic domain"/>
    <property type="match status" value="1"/>
</dbReference>
<evidence type="ECO:0000313" key="7">
    <source>
        <dbReference type="EMBL" id="OLR65475.1"/>
    </source>
</evidence>
<evidence type="ECO:0000256" key="4">
    <source>
        <dbReference type="SAM" id="Phobius"/>
    </source>
</evidence>
<keyword evidence="4" id="KW-0812">Transmembrane</keyword>
<evidence type="ECO:0000259" key="6">
    <source>
        <dbReference type="Pfam" id="PF08245"/>
    </source>
</evidence>
<comment type="caution">
    <text evidence="7">The sequence shown here is derived from an EMBL/GenBank/DDBJ whole genome shotgun (WGS) entry which is preliminary data.</text>
</comment>
<dbReference type="Pfam" id="PF08245">
    <property type="entry name" value="Mur_ligase_M"/>
    <property type="match status" value="1"/>
</dbReference>
<dbReference type="Gene3D" id="3.90.190.20">
    <property type="entry name" value="Mur ligase, C-terminal domain"/>
    <property type="match status" value="1"/>
</dbReference>
<feature type="transmembrane region" description="Helical" evidence="4">
    <location>
        <begin position="87"/>
        <end position="104"/>
    </location>
</feature>